<protein>
    <recommendedName>
        <fullName evidence="1">Exocyst complex component Sec8</fullName>
    </recommendedName>
</protein>
<evidence type="ECO:0000256" key="1">
    <source>
        <dbReference type="RuleBase" id="RU367079"/>
    </source>
</evidence>
<gene>
    <name evidence="2" type="ORF">GSTENG00012824001</name>
</gene>
<comment type="function">
    <text evidence="1">Component of the exocyst complex involved in the docking of exocytic vesicles with fusion sites on the plasma membrane.</text>
</comment>
<dbReference type="PANTHER" id="PTHR14146">
    <property type="entry name" value="EXOCYST COMPLEX COMPONENT 4"/>
    <property type="match status" value="1"/>
</dbReference>
<name>Q4STQ8_TETNG</name>
<sequence>MGPGQAKQCQLRAFLTYYINDLFLNQVRNEINKDIEAVSKVADPLKILASADTMKVLGVQRPLLQADRESGMDSKVCSLGRDEALSTVVVEKSIQDLMNLMQDLSAYSNQFLEMVCDKLKEYKDICNTAYRTVVQCDEKLTISASWSKDEDISRLLQSLPNWANMTQPRQTRQKREDEEDFTRAAFAKESEVLTGNLGDKLIPQNEILRDVSDLKALANLHESMEWLAARLKTFFATLP</sequence>
<accession>Q4STQ8</accession>
<dbReference type="AlphaFoldDB" id="Q4STQ8"/>
<dbReference type="OrthoDB" id="272977at2759"/>
<dbReference type="PANTHER" id="PTHR14146:SF0">
    <property type="entry name" value="EXOCYST COMPLEX COMPONENT 4"/>
    <property type="match status" value="1"/>
</dbReference>
<dbReference type="GO" id="GO:0007268">
    <property type="term" value="P:chemical synaptic transmission"/>
    <property type="evidence" value="ECO:0007669"/>
    <property type="project" value="TreeGrafter"/>
</dbReference>
<proteinExistence type="inferred from homology"/>
<keyword evidence="1" id="KW-0813">Transport</keyword>
<dbReference type="GO" id="GO:0045202">
    <property type="term" value="C:synapse"/>
    <property type="evidence" value="ECO:0007669"/>
    <property type="project" value="TreeGrafter"/>
</dbReference>
<dbReference type="GO" id="GO:0032584">
    <property type="term" value="C:growth cone membrane"/>
    <property type="evidence" value="ECO:0007669"/>
    <property type="project" value="TreeGrafter"/>
</dbReference>
<keyword evidence="1" id="KW-0268">Exocytosis</keyword>
<dbReference type="EMBL" id="CAAE01014123">
    <property type="protein sequence ID" value="CAF95974.1"/>
    <property type="molecule type" value="Genomic_DNA"/>
</dbReference>
<feature type="non-terminal residue" evidence="2">
    <location>
        <position position="239"/>
    </location>
</feature>
<reference evidence="2" key="2">
    <citation type="submission" date="2004-02" db="EMBL/GenBank/DDBJ databases">
        <authorList>
            <consortium name="Genoscope"/>
            <consortium name="Whitehead Institute Centre for Genome Research"/>
        </authorList>
    </citation>
    <scope>NUCLEOTIDE SEQUENCE</scope>
</reference>
<dbReference type="GO" id="GO:0090522">
    <property type="term" value="P:vesicle tethering involved in exocytosis"/>
    <property type="evidence" value="ECO:0007669"/>
    <property type="project" value="UniProtKB-UniRule"/>
</dbReference>
<comment type="similarity">
    <text evidence="1">Belongs to the SEC8 family.</text>
</comment>
<dbReference type="KEGG" id="tng:GSTEN00012824G001"/>
<dbReference type="GO" id="GO:0006893">
    <property type="term" value="P:Golgi to plasma membrane transport"/>
    <property type="evidence" value="ECO:0007669"/>
    <property type="project" value="TreeGrafter"/>
</dbReference>
<keyword evidence="1" id="KW-0653">Protein transport</keyword>
<dbReference type="GO" id="GO:0000145">
    <property type="term" value="C:exocyst"/>
    <property type="evidence" value="ECO:0007669"/>
    <property type="project" value="UniProtKB-UniRule"/>
</dbReference>
<dbReference type="InterPro" id="IPR039682">
    <property type="entry name" value="Sec8/EXOC4"/>
</dbReference>
<organism evidence="2">
    <name type="scientific">Tetraodon nigroviridis</name>
    <name type="common">Spotted green pufferfish</name>
    <name type="synonym">Chelonodon nigroviridis</name>
    <dbReference type="NCBI Taxonomy" id="99883"/>
    <lineage>
        <taxon>Eukaryota</taxon>
        <taxon>Metazoa</taxon>
        <taxon>Chordata</taxon>
        <taxon>Craniata</taxon>
        <taxon>Vertebrata</taxon>
        <taxon>Euteleostomi</taxon>
        <taxon>Actinopterygii</taxon>
        <taxon>Neopterygii</taxon>
        <taxon>Teleostei</taxon>
        <taxon>Neoteleostei</taxon>
        <taxon>Acanthomorphata</taxon>
        <taxon>Eupercaria</taxon>
        <taxon>Tetraodontiformes</taxon>
        <taxon>Tetradontoidea</taxon>
        <taxon>Tetraodontidae</taxon>
        <taxon>Tetraodon</taxon>
    </lineage>
</organism>
<dbReference type="GO" id="GO:0006612">
    <property type="term" value="P:protein targeting to membrane"/>
    <property type="evidence" value="ECO:0007669"/>
    <property type="project" value="UniProtKB-UniRule"/>
</dbReference>
<dbReference type="GO" id="GO:0015031">
    <property type="term" value="P:protein transport"/>
    <property type="evidence" value="ECO:0007669"/>
    <property type="project" value="UniProtKB-KW"/>
</dbReference>
<reference evidence="2" key="1">
    <citation type="journal article" date="2004" name="Nature">
        <title>Genome duplication in the teleost fish Tetraodon nigroviridis reveals the early vertebrate proto-karyotype.</title>
        <authorList>
            <person name="Jaillon O."/>
            <person name="Aury J.-M."/>
            <person name="Brunet F."/>
            <person name="Petit J.-L."/>
            <person name="Stange-Thomann N."/>
            <person name="Mauceli E."/>
            <person name="Bouneau L."/>
            <person name="Fischer C."/>
            <person name="Ozouf-Costaz C."/>
            <person name="Bernot A."/>
            <person name="Nicaud S."/>
            <person name="Jaffe D."/>
            <person name="Fisher S."/>
            <person name="Lutfalla G."/>
            <person name="Dossat C."/>
            <person name="Segurens B."/>
            <person name="Dasilva C."/>
            <person name="Salanoubat M."/>
            <person name="Levy M."/>
            <person name="Boudet N."/>
            <person name="Castellano S."/>
            <person name="Anthouard V."/>
            <person name="Jubin C."/>
            <person name="Castelli V."/>
            <person name="Katinka M."/>
            <person name="Vacherie B."/>
            <person name="Biemont C."/>
            <person name="Skalli Z."/>
            <person name="Cattolico L."/>
            <person name="Poulain J."/>
            <person name="De Berardinis V."/>
            <person name="Cruaud C."/>
            <person name="Duprat S."/>
            <person name="Brottier P."/>
            <person name="Coutanceau J.-P."/>
            <person name="Gouzy J."/>
            <person name="Parra G."/>
            <person name="Lardier G."/>
            <person name="Chapple C."/>
            <person name="McKernan K.J."/>
            <person name="McEwan P."/>
            <person name="Bosak S."/>
            <person name="Kellis M."/>
            <person name="Volff J.-N."/>
            <person name="Guigo R."/>
            <person name="Zody M.C."/>
            <person name="Mesirov J."/>
            <person name="Lindblad-Toh K."/>
            <person name="Birren B."/>
            <person name="Nusbaum C."/>
            <person name="Kahn D."/>
            <person name="Robinson-Rechavi M."/>
            <person name="Laudet V."/>
            <person name="Schachter V."/>
            <person name="Quetier F."/>
            <person name="Saurin W."/>
            <person name="Scarpelli C."/>
            <person name="Wincker P."/>
            <person name="Lander E.S."/>
            <person name="Weissenbach J."/>
            <person name="Roest Crollius H."/>
        </authorList>
    </citation>
    <scope>NUCLEOTIDE SEQUENCE [LARGE SCALE GENOMIC DNA]</scope>
</reference>
<comment type="caution">
    <text evidence="2">The sequence shown here is derived from an EMBL/GenBank/DDBJ whole genome shotgun (WGS) entry which is preliminary data.</text>
</comment>
<evidence type="ECO:0000313" key="2">
    <source>
        <dbReference type="EMBL" id="CAF95974.1"/>
    </source>
</evidence>